<dbReference type="InterPro" id="IPR018657">
    <property type="entry name" value="LarA-like_N"/>
</dbReference>
<feature type="domain" description="Lactate racemase C-terminal" evidence="2">
    <location>
        <begin position="274"/>
        <end position="417"/>
    </location>
</feature>
<reference evidence="3 4" key="1">
    <citation type="submission" date="2019-07" db="EMBL/GenBank/DDBJ databases">
        <title>Genomic Encyclopedia of Type Strains, Phase I: the one thousand microbial genomes (KMG-I) project.</title>
        <authorList>
            <person name="Kyrpides N."/>
        </authorList>
    </citation>
    <scope>NUCLEOTIDE SEQUENCE [LARGE SCALE GENOMIC DNA]</scope>
    <source>
        <strain evidence="3 4">DSM 13558</strain>
    </source>
</reference>
<dbReference type="InterPro" id="IPR047926">
    <property type="entry name" value="Ni_dep_LarA"/>
</dbReference>
<dbReference type="NCBIfam" id="NF033504">
    <property type="entry name" value="Ni_dep_LarA"/>
    <property type="match status" value="1"/>
</dbReference>
<dbReference type="AlphaFoldDB" id="A0A562JAY2"/>
<dbReference type="EMBL" id="VLKH01000004">
    <property type="protein sequence ID" value="TWH80346.1"/>
    <property type="molecule type" value="Genomic_DNA"/>
</dbReference>
<dbReference type="OrthoDB" id="9770545at2"/>
<dbReference type="Gene3D" id="3.90.226.30">
    <property type="match status" value="1"/>
</dbReference>
<dbReference type="Proteomes" id="UP000315343">
    <property type="component" value="Unassembled WGS sequence"/>
</dbReference>
<dbReference type="Gene3D" id="3.40.50.11440">
    <property type="match status" value="1"/>
</dbReference>
<evidence type="ECO:0000259" key="1">
    <source>
        <dbReference type="Pfam" id="PF09861"/>
    </source>
</evidence>
<organism evidence="3 4">
    <name type="scientific">Sedimentibacter saalensis</name>
    <dbReference type="NCBI Taxonomy" id="130788"/>
    <lineage>
        <taxon>Bacteria</taxon>
        <taxon>Bacillati</taxon>
        <taxon>Bacillota</taxon>
        <taxon>Tissierellia</taxon>
        <taxon>Sedimentibacter</taxon>
    </lineage>
</organism>
<feature type="domain" description="LarA-like N-terminal" evidence="1">
    <location>
        <begin position="8"/>
        <end position="203"/>
    </location>
</feature>
<dbReference type="PANTHER" id="PTHR33171:SF17">
    <property type="entry name" value="LARA-LIKE N-TERMINAL DOMAIN-CONTAINING PROTEIN"/>
    <property type="match status" value="1"/>
</dbReference>
<dbReference type="Pfam" id="PF09861">
    <property type="entry name" value="Lar_N"/>
    <property type="match status" value="1"/>
</dbReference>
<accession>A0A562JAY2</accession>
<dbReference type="GO" id="GO:0050043">
    <property type="term" value="F:lactate racemase activity"/>
    <property type="evidence" value="ECO:0007669"/>
    <property type="project" value="InterPro"/>
</dbReference>
<evidence type="ECO:0000313" key="3">
    <source>
        <dbReference type="EMBL" id="TWH80346.1"/>
    </source>
</evidence>
<name>A0A562JAY2_9FIRM</name>
<comment type="caution">
    <text evidence="3">The sequence shown here is derived from an EMBL/GenBank/DDBJ whole genome shotgun (WGS) entry which is preliminary data.</text>
</comment>
<proteinExistence type="predicted"/>
<dbReference type="InterPro" id="IPR048520">
    <property type="entry name" value="LarA_C"/>
</dbReference>
<dbReference type="PANTHER" id="PTHR33171">
    <property type="entry name" value="LAR_N DOMAIN-CONTAINING PROTEIN"/>
    <property type="match status" value="1"/>
</dbReference>
<evidence type="ECO:0000313" key="4">
    <source>
        <dbReference type="Proteomes" id="UP000315343"/>
    </source>
</evidence>
<evidence type="ECO:0000259" key="2">
    <source>
        <dbReference type="Pfam" id="PF21113"/>
    </source>
</evidence>
<dbReference type="InterPro" id="IPR043166">
    <property type="entry name" value="LarA-like_C"/>
</dbReference>
<dbReference type="RefSeq" id="WP_145082151.1">
    <property type="nucleotide sequence ID" value="NZ_JBCFAR010000001.1"/>
</dbReference>
<sequence>MKKIVVPYGNSFQQAEVNESIIVENIDLAGNDNIDCEESLLKKAMDNPIGSSKLEDMVKNDDNILIVVNDHTRPGPNKIIVNEIIERIASKVDDNKQIKFIIATGSHRKPTREELVNILGENIIDKYEVLIHECKDEDSLKYLGESLYNVPIYVNKALTECTFCIVTGLIAPHHSAGFSGGRKSIVPGLAGFNTLKIHHSLPIRPYEPAMGNIYGNPFHEVALDVALKANVKFMVNAVQNPHKQNIAFVAGNLIEAHKQGVDICKDASEVIISEKADIVIASPGGYPRDRNLYQSQKALSVAEMLGNPDCTFIISAECRDGYGEGVLKEWLSAAANPQEVVERFKAEGYDVGSNKAFMYARAMIKGKVIIVSEYLNKDELDEMMLGWAPNLEQALEEAFKKKIPNKILVLPNAVNIIPTTLKGE</sequence>
<gene>
    <name evidence="3" type="ORF">LY60_01606</name>
</gene>
<dbReference type="Pfam" id="PF21113">
    <property type="entry name" value="LarA_C"/>
    <property type="match status" value="1"/>
</dbReference>
<protein>
    <submittedName>
        <fullName evidence="3">Nickel-dependent lactate racemase</fullName>
    </submittedName>
</protein>
<dbReference type="InterPro" id="IPR048068">
    <property type="entry name" value="LarA-like"/>
</dbReference>
<keyword evidence="4" id="KW-1185">Reference proteome</keyword>